<dbReference type="RefSeq" id="WP_331214373.1">
    <property type="nucleotide sequence ID" value="NZ_JAZGQK010000010.1"/>
</dbReference>
<feature type="transmembrane region" description="Helical" evidence="1">
    <location>
        <begin position="80"/>
        <end position="100"/>
    </location>
</feature>
<keyword evidence="1" id="KW-0472">Membrane</keyword>
<feature type="transmembrane region" description="Helical" evidence="1">
    <location>
        <begin position="148"/>
        <end position="167"/>
    </location>
</feature>
<evidence type="ECO:0000256" key="1">
    <source>
        <dbReference type="SAM" id="Phobius"/>
    </source>
</evidence>
<feature type="transmembrane region" description="Helical" evidence="1">
    <location>
        <begin position="223"/>
        <end position="242"/>
    </location>
</feature>
<gene>
    <name evidence="2" type="ORF">V1633_12170</name>
</gene>
<sequence length="259" mass="27638">MDAPDDTRPAETLAELERLRSRTRARAHGGAWLPALGVAVLLLASALLYRSPFAAPTSITISHPYWAGLRDEQHDPVLSYVFWFVGIPLLFLATGFWYAWRARRLGLRVAWPVFVGTGLGVLILLAVLAAVPDRQLPSDALSSGPVGFWWPGLLTPLMPVAASVVALAWAERSVALAVAGGWIALLTAWLCGSDRLGYLPPWATDLLGGGSGSLGGELALRPGHYLVLMALPLVVFAAARALGTRRTNHRVSVAEVPGA</sequence>
<keyword evidence="1" id="KW-1133">Transmembrane helix</keyword>
<accession>A0ABU7RRW6</accession>
<organism evidence="2 3">
    <name type="scientific">Plantactinospora sonchi</name>
    <dbReference type="NCBI Taxonomy" id="1544735"/>
    <lineage>
        <taxon>Bacteria</taxon>
        <taxon>Bacillati</taxon>
        <taxon>Actinomycetota</taxon>
        <taxon>Actinomycetes</taxon>
        <taxon>Micromonosporales</taxon>
        <taxon>Micromonosporaceae</taxon>
        <taxon>Plantactinospora</taxon>
    </lineage>
</organism>
<keyword evidence="1" id="KW-0812">Transmembrane</keyword>
<comment type="caution">
    <text evidence="2">The sequence shown here is derived from an EMBL/GenBank/DDBJ whole genome shotgun (WGS) entry which is preliminary data.</text>
</comment>
<protein>
    <submittedName>
        <fullName evidence="2">Uncharacterized protein</fullName>
    </submittedName>
</protein>
<feature type="transmembrane region" description="Helical" evidence="1">
    <location>
        <begin position="30"/>
        <end position="49"/>
    </location>
</feature>
<feature type="transmembrane region" description="Helical" evidence="1">
    <location>
        <begin position="174"/>
        <end position="192"/>
    </location>
</feature>
<dbReference type="EMBL" id="JAZGQK010000010">
    <property type="protein sequence ID" value="MEE6259242.1"/>
    <property type="molecule type" value="Genomic_DNA"/>
</dbReference>
<proteinExistence type="predicted"/>
<dbReference type="Proteomes" id="UP001332243">
    <property type="component" value="Unassembled WGS sequence"/>
</dbReference>
<name>A0ABU7RRW6_9ACTN</name>
<feature type="transmembrane region" description="Helical" evidence="1">
    <location>
        <begin position="109"/>
        <end position="128"/>
    </location>
</feature>
<evidence type="ECO:0000313" key="2">
    <source>
        <dbReference type="EMBL" id="MEE6259242.1"/>
    </source>
</evidence>
<reference evidence="2 3" key="1">
    <citation type="submission" date="2024-01" db="EMBL/GenBank/DDBJ databases">
        <title>Genome insights into Plantactinospora sonchi sp. nov.</title>
        <authorList>
            <person name="Wang L."/>
        </authorList>
    </citation>
    <scope>NUCLEOTIDE SEQUENCE [LARGE SCALE GENOMIC DNA]</scope>
    <source>
        <strain evidence="2 3">NEAU-QY2</strain>
    </source>
</reference>
<keyword evidence="3" id="KW-1185">Reference proteome</keyword>
<evidence type="ECO:0000313" key="3">
    <source>
        <dbReference type="Proteomes" id="UP001332243"/>
    </source>
</evidence>